<dbReference type="Gene3D" id="3.80.10.10">
    <property type="entry name" value="Ribonuclease Inhibitor"/>
    <property type="match status" value="3"/>
</dbReference>
<dbReference type="PROSITE" id="PS51450">
    <property type="entry name" value="LRR"/>
    <property type="match status" value="1"/>
</dbReference>
<dbReference type="PROSITE" id="PS50801">
    <property type="entry name" value="STAS"/>
    <property type="match status" value="1"/>
</dbReference>
<dbReference type="EMBL" id="AP019860">
    <property type="protein sequence ID" value="BBM84316.1"/>
    <property type="molecule type" value="Genomic_DNA"/>
</dbReference>
<dbReference type="PANTHER" id="PTHR48051">
    <property type="match status" value="1"/>
</dbReference>
<sequence length="497" mass="56677">MEQQHIKLKSLQNIEDHSVYHGCVFYLSKSYQPQHVEFYDCSFRTNVTFGNLDTCVFRNCSFAGDVTVGLQSSEIKSIPKWLFQMPMLTQLDLSYNYDLSLQGISKFSRLTHLNLRNCGLKDLPQEMNELQNLTHLNLNMNNFKELPVVVYQLCSLTRLELALNEVSLTEEIQQLNKLTYLDFSRNSLQDFPISVCQLSAITHLDMSFNEITELPPQVGELKHLVYLDLAHNNISKLPPEIGKLRLLAELKLRRNNIQNLPPQMSNLTSLHSIDFSYTRITNDSFTHLAGSVEKIDLSHTAISNDVFACFDKLPKLSDVDVRFTCITKEGLHSFHNISQLSSLLLAGIRITPVEIALFYKHNVNVNLSCIEIDKDEMKETDYKKFMAKKSVAIAQWWRTSENTAVVVGGDYIDGDNVHELSASFHRIFLGVGITNIVFDLSSIKYINSTGLDEFVLRAHELRSRGGDFLLINVSEKIRALFDMLGLLSVFRFSESTE</sequence>
<keyword evidence="2" id="KW-0677">Repeat</keyword>
<dbReference type="Gene3D" id="3.30.750.24">
    <property type="entry name" value="STAS domain"/>
    <property type="match status" value="1"/>
</dbReference>
<dbReference type="PANTHER" id="PTHR48051:SF54">
    <property type="entry name" value="LEUCINE-RICH REPEAT-CONTAINING PROTEIN"/>
    <property type="match status" value="1"/>
</dbReference>
<organism evidence="4 5">
    <name type="scientific">Uabimicrobium amorphum</name>
    <dbReference type="NCBI Taxonomy" id="2596890"/>
    <lineage>
        <taxon>Bacteria</taxon>
        <taxon>Pseudomonadati</taxon>
        <taxon>Planctomycetota</taxon>
        <taxon>Candidatus Uabimicrobiia</taxon>
        <taxon>Candidatus Uabimicrobiales</taxon>
        <taxon>Candidatus Uabimicrobiaceae</taxon>
        <taxon>Candidatus Uabimicrobium</taxon>
    </lineage>
</organism>
<dbReference type="RefSeq" id="WP_173013297.1">
    <property type="nucleotide sequence ID" value="NZ_AP019860.1"/>
</dbReference>
<dbReference type="Pfam" id="PF01740">
    <property type="entry name" value="STAS"/>
    <property type="match status" value="1"/>
</dbReference>
<dbReference type="InterPro" id="IPR055414">
    <property type="entry name" value="LRR_R13L4/SHOC2-like"/>
</dbReference>
<dbReference type="InterPro" id="IPR032675">
    <property type="entry name" value="LRR_dom_sf"/>
</dbReference>
<dbReference type="SUPFAM" id="SSF52091">
    <property type="entry name" value="SpoIIaa-like"/>
    <property type="match status" value="1"/>
</dbReference>
<dbReference type="InterPro" id="IPR002645">
    <property type="entry name" value="STAS_dom"/>
</dbReference>
<gene>
    <name evidence="4" type="ORF">UABAM_02673</name>
</gene>
<dbReference type="KEGG" id="uam:UABAM_02673"/>
<dbReference type="InterPro" id="IPR001611">
    <property type="entry name" value="Leu-rich_rpt"/>
</dbReference>
<dbReference type="InterPro" id="IPR036513">
    <property type="entry name" value="STAS_dom_sf"/>
</dbReference>
<dbReference type="SUPFAM" id="SSF52058">
    <property type="entry name" value="L domain-like"/>
    <property type="match status" value="1"/>
</dbReference>
<dbReference type="SMART" id="SM00369">
    <property type="entry name" value="LRR_TYP"/>
    <property type="match status" value="6"/>
</dbReference>
<keyword evidence="5" id="KW-1185">Reference proteome</keyword>
<evidence type="ECO:0000259" key="3">
    <source>
        <dbReference type="PROSITE" id="PS50801"/>
    </source>
</evidence>
<feature type="domain" description="STAS" evidence="3">
    <location>
        <begin position="412"/>
        <end position="497"/>
    </location>
</feature>
<dbReference type="CDD" id="cd07043">
    <property type="entry name" value="STAS_anti-anti-sigma_factors"/>
    <property type="match status" value="1"/>
</dbReference>
<protein>
    <recommendedName>
        <fullName evidence="3">STAS domain-containing protein</fullName>
    </recommendedName>
</protein>
<dbReference type="GO" id="GO:0005737">
    <property type="term" value="C:cytoplasm"/>
    <property type="evidence" value="ECO:0007669"/>
    <property type="project" value="TreeGrafter"/>
</dbReference>
<dbReference type="AlphaFoldDB" id="A0A5S9IMS8"/>
<keyword evidence="1" id="KW-0433">Leucine-rich repeat</keyword>
<reference evidence="4 5" key="1">
    <citation type="submission" date="2019-08" db="EMBL/GenBank/DDBJ databases">
        <title>Complete genome sequence of Candidatus Uab amorphum.</title>
        <authorList>
            <person name="Shiratori T."/>
            <person name="Suzuki S."/>
            <person name="Kakizawa Y."/>
            <person name="Ishida K."/>
        </authorList>
    </citation>
    <scope>NUCLEOTIDE SEQUENCE [LARGE SCALE GENOMIC DNA]</scope>
    <source>
        <strain evidence="4 5">SRT547</strain>
    </source>
</reference>
<proteinExistence type="predicted"/>
<evidence type="ECO:0000313" key="5">
    <source>
        <dbReference type="Proteomes" id="UP000326354"/>
    </source>
</evidence>
<evidence type="ECO:0000256" key="1">
    <source>
        <dbReference type="ARBA" id="ARBA00022614"/>
    </source>
</evidence>
<dbReference type="InterPro" id="IPR050216">
    <property type="entry name" value="LRR_domain-containing"/>
</dbReference>
<dbReference type="InterPro" id="IPR003591">
    <property type="entry name" value="Leu-rich_rpt_typical-subtyp"/>
</dbReference>
<accession>A0A5S9IMS8</accession>
<evidence type="ECO:0000313" key="4">
    <source>
        <dbReference type="EMBL" id="BBM84316.1"/>
    </source>
</evidence>
<dbReference type="Pfam" id="PF23598">
    <property type="entry name" value="LRR_14"/>
    <property type="match status" value="1"/>
</dbReference>
<dbReference type="Proteomes" id="UP000326354">
    <property type="component" value="Chromosome"/>
</dbReference>
<evidence type="ECO:0000256" key="2">
    <source>
        <dbReference type="ARBA" id="ARBA00022737"/>
    </source>
</evidence>
<name>A0A5S9IMS8_UABAM</name>